<dbReference type="InterPro" id="IPR009777">
    <property type="entry name" value="ZapD"/>
</dbReference>
<protein>
    <submittedName>
        <fullName evidence="5">Cell division protein ZapD</fullName>
    </submittedName>
</protein>
<dbReference type="Gene3D" id="2.60.440.10">
    <property type="entry name" value="YacF-like domains"/>
    <property type="match status" value="1"/>
</dbReference>
<reference evidence="5 6" key="1">
    <citation type="submission" date="2023-02" db="EMBL/GenBank/DDBJ databases">
        <title>Genome Sequence of L. cardiaca H63T.</title>
        <authorList>
            <person name="Lopez A.E."/>
            <person name="Cianciotto N.P."/>
        </authorList>
    </citation>
    <scope>NUCLEOTIDE SEQUENCE [LARGE SCALE GENOMIC DNA]</scope>
    <source>
        <strain evidence="5 6">H63</strain>
    </source>
</reference>
<gene>
    <name evidence="5" type="primary">zapD</name>
    <name evidence="5" type="ORF">PXX05_05830</name>
</gene>
<keyword evidence="2 5" id="KW-0132">Cell division</keyword>
<evidence type="ECO:0000256" key="2">
    <source>
        <dbReference type="ARBA" id="ARBA00022618"/>
    </source>
</evidence>
<evidence type="ECO:0000256" key="1">
    <source>
        <dbReference type="ARBA" id="ARBA00022490"/>
    </source>
</evidence>
<keyword evidence="4" id="KW-0131">Cell cycle</keyword>
<evidence type="ECO:0000256" key="4">
    <source>
        <dbReference type="ARBA" id="ARBA00023306"/>
    </source>
</evidence>
<keyword evidence="1" id="KW-0963">Cytoplasm</keyword>
<dbReference type="SUPFAM" id="SSF160950">
    <property type="entry name" value="YacF-like"/>
    <property type="match status" value="1"/>
</dbReference>
<evidence type="ECO:0000256" key="3">
    <source>
        <dbReference type="ARBA" id="ARBA00023210"/>
    </source>
</evidence>
<dbReference type="PANTHER" id="PTHR39455">
    <property type="entry name" value="CELL DIVISION PROTEIN ZAPD"/>
    <property type="match status" value="1"/>
</dbReference>
<keyword evidence="3" id="KW-0717">Septation</keyword>
<sequence length="248" mass="28873">MPDDIITFQLATHYLPKIALRLESLYQTIKEGCEETHPVIHHYALKNVIDIIKLIEKPELKSRFLKELMRIEHALNKTNTILPEVLYSHLYQQIQILTHVVGRFGGEIHHNPFLQSIRVSQSHHNNDCEMYSPQLLLWLESDPTLRQNDLSKWLKNLTALYSTVSLYLSLLRDTAQFDKIDMFNGFYQRSLPPKTSCHLILLRIKKSFGVVPRIQLGHHGLNLRLCEVSTMREVRETNAELDLAICQL</sequence>
<dbReference type="Proteomes" id="UP001222087">
    <property type="component" value="Chromosome"/>
</dbReference>
<name>A0ABY8AXS6_9GAMM</name>
<dbReference type="InterPro" id="IPR036268">
    <property type="entry name" value="ZapD_sf"/>
</dbReference>
<dbReference type="Pfam" id="PF07072">
    <property type="entry name" value="ZapD"/>
    <property type="match status" value="1"/>
</dbReference>
<organism evidence="5 6">
    <name type="scientific">Legionella cardiaca</name>
    <dbReference type="NCBI Taxonomy" id="1071983"/>
    <lineage>
        <taxon>Bacteria</taxon>
        <taxon>Pseudomonadati</taxon>
        <taxon>Pseudomonadota</taxon>
        <taxon>Gammaproteobacteria</taxon>
        <taxon>Legionellales</taxon>
        <taxon>Legionellaceae</taxon>
        <taxon>Legionella</taxon>
    </lineage>
</organism>
<dbReference type="PANTHER" id="PTHR39455:SF1">
    <property type="entry name" value="CELL DIVISION PROTEIN ZAPD"/>
    <property type="match status" value="1"/>
</dbReference>
<proteinExistence type="predicted"/>
<dbReference type="RefSeq" id="WP_275090122.1">
    <property type="nucleotide sequence ID" value="NZ_CP119078.1"/>
</dbReference>
<keyword evidence="6" id="KW-1185">Reference proteome</keyword>
<dbReference type="GO" id="GO:0051301">
    <property type="term" value="P:cell division"/>
    <property type="evidence" value="ECO:0007669"/>
    <property type="project" value="UniProtKB-KW"/>
</dbReference>
<dbReference type="Gene3D" id="1.10.3900.10">
    <property type="entry name" value="YacF-like"/>
    <property type="match status" value="1"/>
</dbReference>
<dbReference type="EMBL" id="CP119078">
    <property type="protein sequence ID" value="WED44305.1"/>
    <property type="molecule type" value="Genomic_DNA"/>
</dbReference>
<evidence type="ECO:0000313" key="5">
    <source>
        <dbReference type="EMBL" id="WED44305.1"/>
    </source>
</evidence>
<evidence type="ECO:0000313" key="6">
    <source>
        <dbReference type="Proteomes" id="UP001222087"/>
    </source>
</evidence>
<dbReference type="InterPro" id="IPR027462">
    <property type="entry name" value="ZapD_C"/>
</dbReference>
<accession>A0ABY8AXS6</accession>